<keyword evidence="7 11" id="KW-0862">Zinc</keyword>
<name>A0ABS1DGE5_9PROT</name>
<comment type="caution">
    <text evidence="15">The sequence shown here is derived from an EMBL/GenBank/DDBJ whole genome shotgun (WGS) entry which is preliminary data.</text>
</comment>
<evidence type="ECO:0000256" key="13">
    <source>
        <dbReference type="SAM" id="Phobius"/>
    </source>
</evidence>
<feature type="domain" description="Peptidase M48" evidence="14">
    <location>
        <begin position="91"/>
        <end position="288"/>
    </location>
</feature>
<reference evidence="15 16" key="1">
    <citation type="journal article" date="2020" name="Microorganisms">
        <title>Osmotic Adaptation and Compatible Solute Biosynthesis of Phototrophic Bacteria as Revealed from Genome Analyses.</title>
        <authorList>
            <person name="Imhoff J.F."/>
            <person name="Rahn T."/>
            <person name="Kunzel S."/>
            <person name="Keller A."/>
            <person name="Neulinger S.C."/>
        </authorList>
    </citation>
    <scope>NUCLEOTIDE SEQUENCE [LARGE SCALE GENOMIC DNA]</scope>
    <source>
        <strain evidence="15 16">DSM 9895</strain>
    </source>
</reference>
<evidence type="ECO:0000256" key="4">
    <source>
        <dbReference type="ARBA" id="ARBA00022692"/>
    </source>
</evidence>
<dbReference type="CDD" id="cd07339">
    <property type="entry name" value="M48B_HtpX_like"/>
    <property type="match status" value="1"/>
</dbReference>
<dbReference type="Gene3D" id="3.30.2010.10">
    <property type="entry name" value="Metalloproteases ('zincins'), catalytic domain"/>
    <property type="match status" value="1"/>
</dbReference>
<evidence type="ECO:0000256" key="5">
    <source>
        <dbReference type="ARBA" id="ARBA00022723"/>
    </source>
</evidence>
<feature type="transmembrane region" description="Helical" evidence="13">
    <location>
        <begin position="23"/>
        <end position="43"/>
    </location>
</feature>
<gene>
    <name evidence="15" type="ORF">CKO28_15990</name>
</gene>
<feature type="compositionally biased region" description="Basic residues" evidence="12">
    <location>
        <begin position="314"/>
        <end position="325"/>
    </location>
</feature>
<accession>A0ABS1DGE5</accession>
<feature type="transmembrane region" description="Helical" evidence="13">
    <location>
        <begin position="49"/>
        <end position="65"/>
    </location>
</feature>
<keyword evidence="16" id="KW-1185">Reference proteome</keyword>
<dbReference type="InterPro" id="IPR050083">
    <property type="entry name" value="HtpX_protease"/>
</dbReference>
<comment type="cofactor">
    <cofactor evidence="11">
        <name>Zn(2+)</name>
        <dbReference type="ChEBI" id="CHEBI:29105"/>
    </cofactor>
    <text evidence="11">Binds 1 zinc ion per subunit.</text>
</comment>
<evidence type="ECO:0000313" key="15">
    <source>
        <dbReference type="EMBL" id="MBK1669540.1"/>
    </source>
</evidence>
<dbReference type="InterPro" id="IPR001915">
    <property type="entry name" value="Peptidase_M48"/>
</dbReference>
<evidence type="ECO:0000256" key="3">
    <source>
        <dbReference type="ARBA" id="ARBA00022670"/>
    </source>
</evidence>
<comment type="subcellular location">
    <subcellularLocation>
        <location evidence="1">Cell membrane</location>
        <topology evidence="1">Multi-pass membrane protein</topology>
    </subcellularLocation>
</comment>
<keyword evidence="2" id="KW-1003">Cell membrane</keyword>
<dbReference type="PANTHER" id="PTHR43221:SF1">
    <property type="entry name" value="PROTEASE HTPX"/>
    <property type="match status" value="1"/>
</dbReference>
<keyword evidence="9 11" id="KW-0482">Metalloprotease</keyword>
<evidence type="ECO:0000256" key="8">
    <source>
        <dbReference type="ARBA" id="ARBA00022989"/>
    </source>
</evidence>
<evidence type="ECO:0000256" key="9">
    <source>
        <dbReference type="ARBA" id="ARBA00023049"/>
    </source>
</evidence>
<evidence type="ECO:0000256" key="7">
    <source>
        <dbReference type="ARBA" id="ARBA00022833"/>
    </source>
</evidence>
<evidence type="ECO:0000256" key="11">
    <source>
        <dbReference type="RuleBase" id="RU003983"/>
    </source>
</evidence>
<dbReference type="EMBL" id="NRRL01000052">
    <property type="protein sequence ID" value="MBK1669540.1"/>
    <property type="molecule type" value="Genomic_DNA"/>
</dbReference>
<comment type="similarity">
    <text evidence="11">Belongs to the peptidase M48 family.</text>
</comment>
<evidence type="ECO:0000256" key="6">
    <source>
        <dbReference type="ARBA" id="ARBA00022801"/>
    </source>
</evidence>
<keyword evidence="4 13" id="KW-0812">Transmembrane</keyword>
<keyword evidence="10 13" id="KW-0472">Membrane</keyword>
<keyword evidence="5" id="KW-0479">Metal-binding</keyword>
<keyword evidence="6 11" id="KW-0378">Hydrolase</keyword>
<evidence type="ECO:0000256" key="2">
    <source>
        <dbReference type="ARBA" id="ARBA00022475"/>
    </source>
</evidence>
<feature type="region of interest" description="Disordered" evidence="12">
    <location>
        <begin position="289"/>
        <end position="325"/>
    </location>
</feature>
<evidence type="ECO:0000256" key="1">
    <source>
        <dbReference type="ARBA" id="ARBA00004651"/>
    </source>
</evidence>
<keyword evidence="8 13" id="KW-1133">Transmembrane helix</keyword>
<proteinExistence type="inferred from homology"/>
<protein>
    <recommendedName>
        <fullName evidence="14">Peptidase M48 domain-containing protein</fullName>
    </recommendedName>
</protein>
<feature type="transmembrane region" description="Helical" evidence="13">
    <location>
        <begin position="198"/>
        <end position="216"/>
    </location>
</feature>
<keyword evidence="3 11" id="KW-0645">Protease</keyword>
<dbReference type="RefSeq" id="WP_200341874.1">
    <property type="nucleotide sequence ID" value="NZ_NRRL01000052.1"/>
</dbReference>
<feature type="transmembrane region" description="Helical" evidence="13">
    <location>
        <begin position="172"/>
        <end position="192"/>
    </location>
</feature>
<organism evidence="15 16">
    <name type="scientific">Rhodovibrio sodomensis</name>
    <dbReference type="NCBI Taxonomy" id="1088"/>
    <lineage>
        <taxon>Bacteria</taxon>
        <taxon>Pseudomonadati</taxon>
        <taxon>Pseudomonadota</taxon>
        <taxon>Alphaproteobacteria</taxon>
        <taxon>Rhodospirillales</taxon>
        <taxon>Rhodovibrionaceae</taxon>
        <taxon>Rhodovibrio</taxon>
    </lineage>
</organism>
<dbReference type="PANTHER" id="PTHR43221">
    <property type="entry name" value="PROTEASE HTPX"/>
    <property type="match status" value="1"/>
</dbReference>
<dbReference type="Proteomes" id="UP001296873">
    <property type="component" value="Unassembled WGS sequence"/>
</dbReference>
<evidence type="ECO:0000259" key="14">
    <source>
        <dbReference type="Pfam" id="PF01435"/>
    </source>
</evidence>
<evidence type="ECO:0000313" key="16">
    <source>
        <dbReference type="Proteomes" id="UP001296873"/>
    </source>
</evidence>
<sequence length="325" mass="35528">MHTMTPQFTIDPARVAANHRRNVVHAVALIGGLAVLLAAIGYLIAGPAGLIWIGGFAAVILYLGPQMSQRLMLQVFSARPLERREVPLLYETVDALCERARITIKPTLYYVPSRLMLAFTTGSKDEVNLALSDGLLRRLTGREIAGVVAHELAHVANGDLKLMALADFMTKVTRTLAFLAMVLILFNLPAIGSGEVMVPWPVILLLGGAPLVSLLLQLALSRTREFDADAGAAMLTGDPEGVASALEKMESQQQRYWENLFGRQGAANQPSMLRSHPKTEDRVAALGELATPADGPDWQHGDDPLPDEIDPVTRKPRRRFHGFRY</sequence>
<dbReference type="Pfam" id="PF01435">
    <property type="entry name" value="Peptidase_M48"/>
    <property type="match status" value="1"/>
</dbReference>
<evidence type="ECO:0000256" key="10">
    <source>
        <dbReference type="ARBA" id="ARBA00023136"/>
    </source>
</evidence>
<evidence type="ECO:0000256" key="12">
    <source>
        <dbReference type="SAM" id="MobiDB-lite"/>
    </source>
</evidence>